<keyword evidence="2" id="KW-1185">Reference proteome</keyword>
<evidence type="ECO:0000313" key="2">
    <source>
        <dbReference type="Proteomes" id="UP001317705"/>
    </source>
</evidence>
<evidence type="ECO:0008006" key="3">
    <source>
        <dbReference type="Google" id="ProtNLM"/>
    </source>
</evidence>
<accession>A0ABN6VXB2</accession>
<evidence type="ECO:0000313" key="1">
    <source>
        <dbReference type="EMBL" id="BDV43062.1"/>
    </source>
</evidence>
<reference evidence="1 2" key="1">
    <citation type="submission" date="2022-12" db="EMBL/GenBank/DDBJ databases">
        <title>Polyphasic characterization of Geotalea uranireducens NIT-SL11 newly isolated from a complex of sewage sludge and microbially reduced graphene oxide.</title>
        <authorList>
            <person name="Xie L."/>
            <person name="Yoshida N."/>
            <person name="Meng L."/>
        </authorList>
    </citation>
    <scope>NUCLEOTIDE SEQUENCE [LARGE SCALE GENOMIC DNA]</scope>
    <source>
        <strain evidence="1 2">NIT-SL11</strain>
    </source>
</reference>
<sequence>MHFVRCLRRYGDVDLMCYKSHVPDQPLDTPFRKEFYIELNTDNSNSPSNTLQQLSKKFIECKPWIVNSYTDSTVKQVHSIIAEENYDIILCRYSVNAYPLLSLPEMYKKRVILDIDDLMSGELYDALNGKKSGFKKIKVFIDKIIYRKYQKRCLELGSIVFCSEQDRFIMSNKSTTVTNMYVVPNIIPNYSVNNCYKYDGKYNKNLLFVGNLAYKPNEQGIIWFINEIFKNIKEQFPDIKLTVVGRKPGDELKNLCLSDPMIELIENPPDVVPYFEQCLAVVVPLLVGGGTRIKILEAGCCRRPVITTLQGAYGLNLIEYKDLLYFENLTTFVDRLRWLNVDANYDYLVDNLAHIVESNYTESAFVRAVSTIIDNIKQTTKIDNITGVHK</sequence>
<dbReference type="Gene3D" id="3.40.50.2000">
    <property type="entry name" value="Glycogen Phosphorylase B"/>
    <property type="match status" value="2"/>
</dbReference>
<proteinExistence type="predicted"/>
<name>A0ABN6VXB2_9BACT</name>
<protein>
    <recommendedName>
        <fullName evidence="3">Glycosyltransferase</fullName>
    </recommendedName>
</protein>
<dbReference type="SUPFAM" id="SSF53756">
    <property type="entry name" value="UDP-Glycosyltransferase/glycogen phosphorylase"/>
    <property type="match status" value="1"/>
</dbReference>
<dbReference type="Proteomes" id="UP001317705">
    <property type="component" value="Chromosome"/>
</dbReference>
<organism evidence="1 2">
    <name type="scientific">Geotalea uraniireducens</name>
    <dbReference type="NCBI Taxonomy" id="351604"/>
    <lineage>
        <taxon>Bacteria</taxon>
        <taxon>Pseudomonadati</taxon>
        <taxon>Thermodesulfobacteriota</taxon>
        <taxon>Desulfuromonadia</taxon>
        <taxon>Geobacterales</taxon>
        <taxon>Geobacteraceae</taxon>
        <taxon>Geotalea</taxon>
    </lineage>
</organism>
<dbReference type="EMBL" id="AP027151">
    <property type="protein sequence ID" value="BDV43062.1"/>
    <property type="molecule type" value="Genomic_DNA"/>
</dbReference>
<gene>
    <name evidence="1" type="ORF">GURASL_19850</name>
</gene>
<dbReference type="Pfam" id="PF13692">
    <property type="entry name" value="Glyco_trans_1_4"/>
    <property type="match status" value="1"/>
</dbReference>